<evidence type="ECO:0000313" key="3">
    <source>
        <dbReference type="Proteomes" id="UP000186817"/>
    </source>
</evidence>
<gene>
    <name evidence="2" type="ORF">AK812_SmicGene30341</name>
</gene>
<keyword evidence="2" id="KW-0808">Transferase</keyword>
<protein>
    <submittedName>
        <fullName evidence="2">Putative aarF domain-containing protein kinase, chloroplastic</fullName>
    </submittedName>
</protein>
<dbReference type="EMBL" id="LSRX01000819">
    <property type="protein sequence ID" value="OLP88353.1"/>
    <property type="molecule type" value="Genomic_DNA"/>
</dbReference>
<reference evidence="2 3" key="1">
    <citation type="submission" date="2016-02" db="EMBL/GenBank/DDBJ databases">
        <title>Genome analysis of coral dinoflagellate symbionts highlights evolutionary adaptations to a symbiotic lifestyle.</title>
        <authorList>
            <person name="Aranda M."/>
            <person name="Li Y."/>
            <person name="Liew Y.J."/>
            <person name="Baumgarten S."/>
            <person name="Simakov O."/>
            <person name="Wilson M."/>
            <person name="Piel J."/>
            <person name="Ashoor H."/>
            <person name="Bougouffa S."/>
            <person name="Bajic V.B."/>
            <person name="Ryu T."/>
            <person name="Ravasi T."/>
            <person name="Bayer T."/>
            <person name="Micklem G."/>
            <person name="Kim H."/>
            <person name="Bhak J."/>
            <person name="Lajeunesse T.C."/>
            <person name="Voolstra C.R."/>
        </authorList>
    </citation>
    <scope>NUCLEOTIDE SEQUENCE [LARGE SCALE GENOMIC DNA]</scope>
    <source>
        <strain evidence="2 3">CCMP2467</strain>
    </source>
</reference>
<dbReference type="AlphaFoldDB" id="A0A1Q9CZL6"/>
<dbReference type="Proteomes" id="UP000186817">
    <property type="component" value="Unassembled WGS sequence"/>
</dbReference>
<organism evidence="2 3">
    <name type="scientific">Symbiodinium microadriaticum</name>
    <name type="common">Dinoflagellate</name>
    <name type="synonym">Zooxanthella microadriatica</name>
    <dbReference type="NCBI Taxonomy" id="2951"/>
    <lineage>
        <taxon>Eukaryota</taxon>
        <taxon>Sar</taxon>
        <taxon>Alveolata</taxon>
        <taxon>Dinophyceae</taxon>
        <taxon>Suessiales</taxon>
        <taxon>Symbiodiniaceae</taxon>
        <taxon>Symbiodinium</taxon>
    </lineage>
</organism>
<dbReference type="GO" id="GO:0016301">
    <property type="term" value="F:kinase activity"/>
    <property type="evidence" value="ECO:0007669"/>
    <property type="project" value="UniProtKB-KW"/>
</dbReference>
<evidence type="ECO:0000313" key="2">
    <source>
        <dbReference type="EMBL" id="OLP88353.1"/>
    </source>
</evidence>
<comment type="caution">
    <text evidence="2">The sequence shown here is derived from an EMBL/GenBank/DDBJ whole genome shotgun (WGS) entry which is preliminary data.</text>
</comment>
<feature type="region of interest" description="Disordered" evidence="1">
    <location>
        <begin position="176"/>
        <end position="242"/>
    </location>
</feature>
<evidence type="ECO:0000256" key="1">
    <source>
        <dbReference type="SAM" id="MobiDB-lite"/>
    </source>
</evidence>
<proteinExistence type="predicted"/>
<sequence length="425" mass="45578">MAYSRFLVEQDGMTPYERLRGRDFRGEIAECCEVAHVKLGREKTGKLDKRTSVGAFASDEHFLGTVQAISQSMQKHLEATRGSQCQERLVRKSLELANLPGPAPWTELEKLTGHTTLVFGGFAVQRLLQQAKTGNAALIHRMILSAAATTDKQGESDDLDRLDALMMQSFETKILPRIGPEECGGSSDTPAPATQAPATPAPATAGPAPATPAVAPTSPARAVEPAVPAAMDDESEAEMDLDRPEGVQAAIAELFPKKDMVAVDGSVEEFGKLASLCATSRLLLAVATGLRPGRQGREQPQPEGAMPQAMGATDRFVDESALASDVQNVLSRIAGLQPEVVLRGKGDGRVVAEVGLDNDQVTELLLELIRVADSNGLKLPREFALLVKQALYFDRYTKLLAPDLDPLRDSRVALGKGEAIEKSHL</sequence>
<feature type="compositionally biased region" description="Low complexity" evidence="1">
    <location>
        <begin position="189"/>
        <end position="230"/>
    </location>
</feature>
<keyword evidence="3" id="KW-1185">Reference proteome</keyword>
<dbReference type="OrthoDB" id="418525at2759"/>
<keyword evidence="2" id="KW-0418">Kinase</keyword>
<accession>A0A1Q9CZL6</accession>
<name>A0A1Q9CZL6_SYMMI</name>